<dbReference type="EMBL" id="GGEC01057048">
    <property type="protein sequence ID" value="MBX37532.1"/>
    <property type="molecule type" value="Transcribed_RNA"/>
</dbReference>
<sequence length="44" mass="5149">MCHVYTLCASWRWICSHKNRIKKMKILVVMMVGGAKYQCRCASN</sequence>
<dbReference type="AlphaFoldDB" id="A0A2P2N4U8"/>
<protein>
    <submittedName>
        <fullName evidence="1">Uncharacterized protein</fullName>
    </submittedName>
</protein>
<reference evidence="1" key="1">
    <citation type="submission" date="2018-02" db="EMBL/GenBank/DDBJ databases">
        <title>Rhizophora mucronata_Transcriptome.</title>
        <authorList>
            <person name="Meera S.P."/>
            <person name="Sreeshan A."/>
            <person name="Augustine A."/>
        </authorList>
    </citation>
    <scope>NUCLEOTIDE SEQUENCE</scope>
    <source>
        <tissue evidence="1">Leaf</tissue>
    </source>
</reference>
<proteinExistence type="predicted"/>
<organism evidence="1">
    <name type="scientific">Rhizophora mucronata</name>
    <name type="common">Asiatic mangrove</name>
    <dbReference type="NCBI Taxonomy" id="61149"/>
    <lineage>
        <taxon>Eukaryota</taxon>
        <taxon>Viridiplantae</taxon>
        <taxon>Streptophyta</taxon>
        <taxon>Embryophyta</taxon>
        <taxon>Tracheophyta</taxon>
        <taxon>Spermatophyta</taxon>
        <taxon>Magnoliopsida</taxon>
        <taxon>eudicotyledons</taxon>
        <taxon>Gunneridae</taxon>
        <taxon>Pentapetalae</taxon>
        <taxon>rosids</taxon>
        <taxon>fabids</taxon>
        <taxon>Malpighiales</taxon>
        <taxon>Rhizophoraceae</taxon>
        <taxon>Rhizophora</taxon>
    </lineage>
</organism>
<accession>A0A2P2N4U8</accession>
<name>A0A2P2N4U8_RHIMU</name>
<evidence type="ECO:0000313" key="1">
    <source>
        <dbReference type="EMBL" id="MBX37532.1"/>
    </source>
</evidence>